<dbReference type="AlphaFoldDB" id="A0A314L1V6"/>
<organism evidence="1 2">
    <name type="scientific">Nicotiana attenuata</name>
    <name type="common">Coyote tobacco</name>
    <dbReference type="NCBI Taxonomy" id="49451"/>
    <lineage>
        <taxon>Eukaryota</taxon>
        <taxon>Viridiplantae</taxon>
        <taxon>Streptophyta</taxon>
        <taxon>Embryophyta</taxon>
        <taxon>Tracheophyta</taxon>
        <taxon>Spermatophyta</taxon>
        <taxon>Magnoliopsida</taxon>
        <taxon>eudicotyledons</taxon>
        <taxon>Gunneridae</taxon>
        <taxon>Pentapetalae</taxon>
        <taxon>asterids</taxon>
        <taxon>lamiids</taxon>
        <taxon>Solanales</taxon>
        <taxon>Solanaceae</taxon>
        <taxon>Nicotianoideae</taxon>
        <taxon>Nicotianeae</taxon>
        <taxon>Nicotiana</taxon>
    </lineage>
</organism>
<evidence type="ECO:0000313" key="1">
    <source>
        <dbReference type="EMBL" id="OIT34989.1"/>
    </source>
</evidence>
<reference evidence="1" key="1">
    <citation type="submission" date="2016-11" db="EMBL/GenBank/DDBJ databases">
        <title>The genome of Nicotiana attenuata.</title>
        <authorList>
            <person name="Xu S."/>
            <person name="Brockmoeller T."/>
            <person name="Gaquerel E."/>
            <person name="Navarro A."/>
            <person name="Kuhl H."/>
            <person name="Gase K."/>
            <person name="Ling Z."/>
            <person name="Zhou W."/>
            <person name="Kreitzer C."/>
            <person name="Stanke M."/>
            <person name="Tang H."/>
            <person name="Lyons E."/>
            <person name="Pandey P."/>
            <person name="Pandey S.P."/>
            <person name="Timmermann B."/>
            <person name="Baldwin I.T."/>
        </authorList>
    </citation>
    <scope>NUCLEOTIDE SEQUENCE [LARGE SCALE GENOMIC DNA]</scope>
    <source>
        <strain evidence="1">UT</strain>
    </source>
</reference>
<accession>A0A314L1V6</accession>
<dbReference type="EMBL" id="MJEQ01000626">
    <property type="protein sequence ID" value="OIT34989.1"/>
    <property type="molecule type" value="Genomic_DNA"/>
</dbReference>
<protein>
    <submittedName>
        <fullName evidence="1">Uncharacterized protein</fullName>
    </submittedName>
</protein>
<dbReference type="Gramene" id="OIT34989">
    <property type="protein sequence ID" value="OIT34989"/>
    <property type="gene ID" value="A4A49_25522"/>
</dbReference>
<name>A0A314L1V6_NICAT</name>
<comment type="caution">
    <text evidence="1">The sequence shown here is derived from an EMBL/GenBank/DDBJ whole genome shotgun (WGS) entry which is preliminary data.</text>
</comment>
<proteinExistence type="predicted"/>
<keyword evidence="2" id="KW-1185">Reference proteome</keyword>
<sequence>MYVEDDIRYYTGIIHKYHGCCFSANAYGQVSCTLDILQKVLDLGSGRNNERWIKPEKVINTKAQLKP</sequence>
<dbReference type="Proteomes" id="UP000187609">
    <property type="component" value="Unassembled WGS sequence"/>
</dbReference>
<gene>
    <name evidence="1" type="ORF">A4A49_25522</name>
</gene>
<evidence type="ECO:0000313" key="2">
    <source>
        <dbReference type="Proteomes" id="UP000187609"/>
    </source>
</evidence>